<dbReference type="EMBL" id="JAPDMZ010000167">
    <property type="protein sequence ID" value="KAK0547234.1"/>
    <property type="molecule type" value="Genomic_DNA"/>
</dbReference>
<reference evidence="2" key="1">
    <citation type="journal article" date="2023" name="PhytoFront">
        <title>Draft Genome Resources of Seven Strains of Tilletia horrida, Causal Agent of Kernel Smut of Rice.</title>
        <authorList>
            <person name="Khanal S."/>
            <person name="Antony Babu S."/>
            <person name="Zhou X.G."/>
        </authorList>
    </citation>
    <scope>NUCLEOTIDE SEQUENCE</scope>
    <source>
        <strain evidence="2">TX6</strain>
    </source>
</reference>
<feature type="compositionally biased region" description="Low complexity" evidence="1">
    <location>
        <begin position="173"/>
        <end position="200"/>
    </location>
</feature>
<feature type="compositionally biased region" description="Pro residues" evidence="1">
    <location>
        <begin position="201"/>
        <end position="210"/>
    </location>
</feature>
<keyword evidence="3" id="KW-1185">Reference proteome</keyword>
<sequence>MMDVDIAADKAAPQQQQQHVWSSAATAYEALALVLAALEDPSSSSSLTRSSLAALHATLHSAADAYLSHLVPPTSSRHQRLIHERSRFHVSRTQMTNTLAQGFQLPLRGSKDIGPSAVTSSTTAAATAPASGTVSKSSDQITILRALSQQLYSALNQLHPSRPAQPPDPDPPASTTAAAAAAAADTISSAAPPSNLSLPIDPTPPAPSPRTSPALATLALTSLSNILTAPARSLYSFEVFAEHFDLDRASAGGTGGAAGAASPAGGGVTSPSVAVSPAVMPPETADGGRAVSVIMIGGTVLVVDIEVGIKDVQQLGGAARTAAQQQQQEQEGAAWLPAWAKEKGQLSWLPSVHVKITFATDTSSSSSSSLSAVKTEVANGQSEKESGPAHTSDPAALAKLLQRHIEVLAELLLLGFPLNLELDPRRQSSSTANDDDVVMSDAADVPPTPVESQPASTNSSTRHEKSSNLLHTALRSEANARTRTPQQLDPSLRKTHMGLYGEEYYLLAHHHLQAFILLLGRLAQLDKERAGAGSAVASAA</sequence>
<feature type="compositionally biased region" description="Gly residues" evidence="1">
    <location>
        <begin position="252"/>
        <end position="268"/>
    </location>
</feature>
<feature type="region of interest" description="Disordered" evidence="1">
    <location>
        <begin position="158"/>
        <end position="213"/>
    </location>
</feature>
<comment type="caution">
    <text evidence="2">The sequence shown here is derived from an EMBL/GenBank/DDBJ whole genome shotgun (WGS) entry which is preliminary data.</text>
</comment>
<dbReference type="Proteomes" id="UP001176517">
    <property type="component" value="Unassembled WGS sequence"/>
</dbReference>
<name>A0AAN6GM80_9BASI</name>
<evidence type="ECO:0000313" key="2">
    <source>
        <dbReference type="EMBL" id="KAK0547234.1"/>
    </source>
</evidence>
<organism evidence="2 3">
    <name type="scientific">Tilletia horrida</name>
    <dbReference type="NCBI Taxonomy" id="155126"/>
    <lineage>
        <taxon>Eukaryota</taxon>
        <taxon>Fungi</taxon>
        <taxon>Dikarya</taxon>
        <taxon>Basidiomycota</taxon>
        <taxon>Ustilaginomycotina</taxon>
        <taxon>Exobasidiomycetes</taxon>
        <taxon>Tilletiales</taxon>
        <taxon>Tilletiaceae</taxon>
        <taxon>Tilletia</taxon>
    </lineage>
</organism>
<feature type="region of interest" description="Disordered" evidence="1">
    <location>
        <begin position="360"/>
        <end position="392"/>
    </location>
</feature>
<feature type="region of interest" description="Disordered" evidence="1">
    <location>
        <begin position="252"/>
        <end position="272"/>
    </location>
</feature>
<feature type="compositionally biased region" description="Pro residues" evidence="1">
    <location>
        <begin position="163"/>
        <end position="172"/>
    </location>
</feature>
<accession>A0AAN6GM80</accession>
<feature type="region of interest" description="Disordered" evidence="1">
    <location>
        <begin position="424"/>
        <end position="467"/>
    </location>
</feature>
<protein>
    <submittedName>
        <fullName evidence="2">Uncharacterized protein</fullName>
    </submittedName>
</protein>
<gene>
    <name evidence="2" type="ORF">OC846_004933</name>
</gene>
<evidence type="ECO:0000256" key="1">
    <source>
        <dbReference type="SAM" id="MobiDB-lite"/>
    </source>
</evidence>
<proteinExistence type="predicted"/>
<feature type="compositionally biased region" description="Polar residues" evidence="1">
    <location>
        <begin position="450"/>
        <end position="460"/>
    </location>
</feature>
<evidence type="ECO:0000313" key="3">
    <source>
        <dbReference type="Proteomes" id="UP001176517"/>
    </source>
</evidence>
<dbReference type="AlphaFoldDB" id="A0AAN6GM80"/>